<dbReference type="AlphaFoldDB" id="A0A0E3JQC1"/>
<proteinExistence type="predicted"/>
<dbReference type="EMBL" id="CP009933">
    <property type="protein sequence ID" value="AKA70785.1"/>
    <property type="molecule type" value="Genomic_DNA"/>
</dbReference>
<protein>
    <submittedName>
        <fullName evidence="1">Uncharacterized protein</fullName>
    </submittedName>
</protein>
<evidence type="ECO:0000313" key="1">
    <source>
        <dbReference type="EMBL" id="AKA70785.1"/>
    </source>
</evidence>
<keyword evidence="2" id="KW-1185">Reference proteome</keyword>
<reference evidence="1 2" key="1">
    <citation type="journal article" date="2015" name="J. Biotechnol.">
        <title>Complete genome sequence of a malodorant-producing acetogen, Clostridium scatologenes ATCC 25775(T).</title>
        <authorList>
            <person name="Zhu Z."/>
            <person name="Guo T."/>
            <person name="Zheng H."/>
            <person name="Song T."/>
            <person name="Ouyang P."/>
            <person name="Xie J."/>
        </authorList>
    </citation>
    <scope>NUCLEOTIDE SEQUENCE [LARGE SCALE GENOMIC DNA]</scope>
    <source>
        <strain evidence="1 2">ATCC 25775</strain>
    </source>
</reference>
<sequence>MQLTLIYKIKYLKNKNIKKIETIDDIINSQLERRRYFL</sequence>
<dbReference type="KEGG" id="csq:CSCA_3660"/>
<accession>A0A0E3JQC1</accession>
<organism evidence="1 2">
    <name type="scientific">Clostridium scatologenes</name>
    <dbReference type="NCBI Taxonomy" id="1548"/>
    <lineage>
        <taxon>Bacteria</taxon>
        <taxon>Bacillati</taxon>
        <taxon>Bacillota</taxon>
        <taxon>Clostridia</taxon>
        <taxon>Eubacteriales</taxon>
        <taxon>Clostridiaceae</taxon>
        <taxon>Clostridium</taxon>
    </lineage>
</organism>
<evidence type="ECO:0000313" key="2">
    <source>
        <dbReference type="Proteomes" id="UP000033115"/>
    </source>
</evidence>
<gene>
    <name evidence="1" type="ORF">CSCA_3660</name>
</gene>
<name>A0A0E3JQC1_CLOSL</name>
<dbReference type="HOGENOM" id="CLU_3326628_0_0_9"/>
<dbReference type="Proteomes" id="UP000033115">
    <property type="component" value="Chromosome"/>
</dbReference>